<sequence length="285" mass="30895">SLAEDDINANITQNTGTEQQSYTQLWLGLLRLPKFMFIIAEVVVISIAYSCLEPVFAPHLNELFPDMNAGHIGLVFIIQSTFYICGTLVTGRLADRFHRLYLMAFGCFVTVGGFGLLAPFPLLPVTQAHVWPVCMAMVLMGLGTSLALVPSMPLLVDTAVASLGEDDKETTTDIVSSSFNMAFSLGETIGPVLATAISKRTDFQTAMCCVGCLVGVFGAIMVAVGVITNKKTKEKHRLARKHSNIVMQRAPQPTLRSRSFSSIPGTPRSRANGSYSRVQSTDQNV</sequence>
<dbReference type="InterPro" id="IPR011701">
    <property type="entry name" value="MFS"/>
</dbReference>
<dbReference type="RefSeq" id="XP_014151818.1">
    <property type="nucleotide sequence ID" value="XM_014296343.1"/>
</dbReference>
<organism evidence="8 9">
    <name type="scientific">Sphaeroforma arctica JP610</name>
    <dbReference type="NCBI Taxonomy" id="667725"/>
    <lineage>
        <taxon>Eukaryota</taxon>
        <taxon>Ichthyosporea</taxon>
        <taxon>Ichthyophonida</taxon>
        <taxon>Sphaeroforma</taxon>
    </lineage>
</organism>
<gene>
    <name evidence="8" type="ORF">SARC_09640</name>
</gene>
<dbReference type="PANTHER" id="PTHR23506">
    <property type="entry name" value="GH10249P"/>
    <property type="match status" value="1"/>
</dbReference>
<protein>
    <recommendedName>
        <fullName evidence="10">Major facilitator superfamily (MFS) profile domain-containing protein</fullName>
    </recommendedName>
</protein>
<dbReference type="Gene3D" id="1.20.1250.20">
    <property type="entry name" value="MFS general substrate transporter like domains"/>
    <property type="match status" value="1"/>
</dbReference>
<evidence type="ECO:0008006" key="10">
    <source>
        <dbReference type="Google" id="ProtNLM"/>
    </source>
</evidence>
<dbReference type="eggNOG" id="KOG3764">
    <property type="taxonomic scope" value="Eukaryota"/>
</dbReference>
<feature type="region of interest" description="Disordered" evidence="6">
    <location>
        <begin position="237"/>
        <end position="285"/>
    </location>
</feature>
<feature type="transmembrane region" description="Helical" evidence="7">
    <location>
        <begin position="203"/>
        <end position="227"/>
    </location>
</feature>
<evidence type="ECO:0000313" key="9">
    <source>
        <dbReference type="Proteomes" id="UP000054560"/>
    </source>
</evidence>
<keyword evidence="4 7" id="KW-1133">Transmembrane helix</keyword>
<evidence type="ECO:0000256" key="2">
    <source>
        <dbReference type="ARBA" id="ARBA00022448"/>
    </source>
</evidence>
<dbReference type="AlphaFoldDB" id="A0A0L0FN43"/>
<evidence type="ECO:0000256" key="5">
    <source>
        <dbReference type="ARBA" id="ARBA00023136"/>
    </source>
</evidence>
<proteinExistence type="predicted"/>
<feature type="transmembrane region" description="Helical" evidence="7">
    <location>
        <begin position="69"/>
        <end position="89"/>
    </location>
</feature>
<dbReference type="STRING" id="667725.A0A0L0FN43"/>
<dbReference type="PANTHER" id="PTHR23506:SF23">
    <property type="entry name" value="GH10249P"/>
    <property type="match status" value="1"/>
</dbReference>
<evidence type="ECO:0000256" key="4">
    <source>
        <dbReference type="ARBA" id="ARBA00022989"/>
    </source>
</evidence>
<dbReference type="InterPro" id="IPR050930">
    <property type="entry name" value="MFS_Vesicular_Transporter"/>
</dbReference>
<dbReference type="GO" id="GO:0016020">
    <property type="term" value="C:membrane"/>
    <property type="evidence" value="ECO:0007669"/>
    <property type="project" value="UniProtKB-SubCell"/>
</dbReference>
<keyword evidence="3 7" id="KW-0812">Transmembrane</keyword>
<accession>A0A0L0FN43</accession>
<feature type="transmembrane region" description="Helical" evidence="7">
    <location>
        <begin position="101"/>
        <end position="123"/>
    </location>
</feature>
<feature type="transmembrane region" description="Helical" evidence="7">
    <location>
        <begin position="35"/>
        <end position="57"/>
    </location>
</feature>
<dbReference type="InterPro" id="IPR036259">
    <property type="entry name" value="MFS_trans_sf"/>
</dbReference>
<evidence type="ECO:0000256" key="6">
    <source>
        <dbReference type="SAM" id="MobiDB-lite"/>
    </source>
</evidence>
<name>A0A0L0FN43_9EUKA</name>
<dbReference type="Pfam" id="PF07690">
    <property type="entry name" value="MFS_1"/>
    <property type="match status" value="1"/>
</dbReference>
<dbReference type="Proteomes" id="UP000054560">
    <property type="component" value="Unassembled WGS sequence"/>
</dbReference>
<evidence type="ECO:0000256" key="1">
    <source>
        <dbReference type="ARBA" id="ARBA00004141"/>
    </source>
</evidence>
<dbReference type="GeneID" id="25910144"/>
<feature type="non-terminal residue" evidence="8">
    <location>
        <position position="1"/>
    </location>
</feature>
<reference evidence="8 9" key="1">
    <citation type="submission" date="2011-02" db="EMBL/GenBank/DDBJ databases">
        <title>The Genome Sequence of Sphaeroforma arctica JP610.</title>
        <authorList>
            <consortium name="The Broad Institute Genome Sequencing Platform"/>
            <person name="Russ C."/>
            <person name="Cuomo C."/>
            <person name="Young S.K."/>
            <person name="Zeng Q."/>
            <person name="Gargeya S."/>
            <person name="Alvarado L."/>
            <person name="Berlin A."/>
            <person name="Chapman S.B."/>
            <person name="Chen Z."/>
            <person name="Freedman E."/>
            <person name="Gellesch M."/>
            <person name="Goldberg J."/>
            <person name="Griggs A."/>
            <person name="Gujja S."/>
            <person name="Heilman E."/>
            <person name="Heiman D."/>
            <person name="Howarth C."/>
            <person name="Mehta T."/>
            <person name="Neiman D."/>
            <person name="Pearson M."/>
            <person name="Roberts A."/>
            <person name="Saif S."/>
            <person name="Shea T."/>
            <person name="Shenoy N."/>
            <person name="Sisk P."/>
            <person name="Stolte C."/>
            <person name="Sykes S."/>
            <person name="White J."/>
            <person name="Yandava C."/>
            <person name="Burger G."/>
            <person name="Gray M.W."/>
            <person name="Holland P.W.H."/>
            <person name="King N."/>
            <person name="Lang F.B.F."/>
            <person name="Roger A.J."/>
            <person name="Ruiz-Trillo I."/>
            <person name="Haas B."/>
            <person name="Nusbaum C."/>
            <person name="Birren B."/>
        </authorList>
    </citation>
    <scope>NUCLEOTIDE SEQUENCE [LARGE SCALE GENOMIC DNA]</scope>
    <source>
        <strain evidence="8 9">JP610</strain>
    </source>
</reference>
<keyword evidence="2" id="KW-0813">Transport</keyword>
<evidence type="ECO:0000256" key="7">
    <source>
        <dbReference type="SAM" id="Phobius"/>
    </source>
</evidence>
<keyword evidence="9" id="KW-1185">Reference proteome</keyword>
<dbReference type="GO" id="GO:0022857">
    <property type="term" value="F:transmembrane transporter activity"/>
    <property type="evidence" value="ECO:0007669"/>
    <property type="project" value="InterPro"/>
</dbReference>
<dbReference type="SUPFAM" id="SSF103473">
    <property type="entry name" value="MFS general substrate transporter"/>
    <property type="match status" value="1"/>
</dbReference>
<dbReference type="OrthoDB" id="446368at2759"/>
<comment type="subcellular location">
    <subcellularLocation>
        <location evidence="1">Membrane</location>
        <topology evidence="1">Multi-pass membrane protein</topology>
    </subcellularLocation>
</comment>
<evidence type="ECO:0000256" key="3">
    <source>
        <dbReference type="ARBA" id="ARBA00022692"/>
    </source>
</evidence>
<evidence type="ECO:0000313" key="8">
    <source>
        <dbReference type="EMBL" id="KNC77916.1"/>
    </source>
</evidence>
<feature type="compositionally biased region" description="Polar residues" evidence="6">
    <location>
        <begin position="254"/>
        <end position="285"/>
    </location>
</feature>
<keyword evidence="5 7" id="KW-0472">Membrane</keyword>
<feature type="transmembrane region" description="Helical" evidence="7">
    <location>
        <begin position="129"/>
        <end position="156"/>
    </location>
</feature>
<dbReference type="EMBL" id="KQ242602">
    <property type="protein sequence ID" value="KNC77916.1"/>
    <property type="molecule type" value="Genomic_DNA"/>
</dbReference>